<dbReference type="RefSeq" id="WP_188533080.1">
    <property type="nucleotide sequence ID" value="NZ_BMGR01000017.1"/>
</dbReference>
<dbReference type="SUPFAM" id="SSF52540">
    <property type="entry name" value="P-loop containing nucleoside triphosphate hydrolases"/>
    <property type="match status" value="1"/>
</dbReference>
<keyword evidence="3" id="KW-1185">Reference proteome</keyword>
<name>A0A917G3S7_9BACL</name>
<feature type="domain" description="Molybdopterin-guanine dinucleotide biosynthesis protein B (MobB)" evidence="1">
    <location>
        <begin position="6"/>
        <end position="132"/>
    </location>
</feature>
<protein>
    <recommendedName>
        <fullName evidence="1">Molybdopterin-guanine dinucleotide biosynthesis protein B (MobB) domain-containing protein</fullName>
    </recommendedName>
</protein>
<dbReference type="EMBL" id="BMGR01000017">
    <property type="protein sequence ID" value="GGG21197.1"/>
    <property type="molecule type" value="Genomic_DNA"/>
</dbReference>
<dbReference type="Gene3D" id="3.40.50.300">
    <property type="entry name" value="P-loop containing nucleotide triphosphate hydrolases"/>
    <property type="match status" value="1"/>
</dbReference>
<dbReference type="CDD" id="cd03116">
    <property type="entry name" value="MobB"/>
    <property type="match status" value="1"/>
</dbReference>
<accession>A0A917G3S7</accession>
<gene>
    <name evidence="2" type="ORF">GCM10010916_42420</name>
</gene>
<dbReference type="GO" id="GO:0006777">
    <property type="term" value="P:Mo-molybdopterin cofactor biosynthetic process"/>
    <property type="evidence" value="ECO:0007669"/>
    <property type="project" value="InterPro"/>
</dbReference>
<proteinExistence type="predicted"/>
<evidence type="ECO:0000313" key="2">
    <source>
        <dbReference type="EMBL" id="GGG21197.1"/>
    </source>
</evidence>
<dbReference type="InterPro" id="IPR004435">
    <property type="entry name" value="MobB_dom"/>
</dbReference>
<dbReference type="Pfam" id="PF03205">
    <property type="entry name" value="MobB"/>
    <property type="match status" value="1"/>
</dbReference>
<evidence type="ECO:0000313" key="3">
    <source>
        <dbReference type="Proteomes" id="UP000644756"/>
    </source>
</evidence>
<evidence type="ECO:0000259" key="1">
    <source>
        <dbReference type="Pfam" id="PF03205"/>
    </source>
</evidence>
<dbReference type="PANTHER" id="PTHR40072">
    <property type="entry name" value="MOLYBDOPTERIN-GUANINE DINUCLEOTIDE BIOSYNTHESIS ADAPTER PROTEIN-RELATED"/>
    <property type="match status" value="1"/>
</dbReference>
<dbReference type="InterPro" id="IPR027417">
    <property type="entry name" value="P-loop_NTPase"/>
</dbReference>
<reference evidence="2" key="1">
    <citation type="journal article" date="2014" name="Int. J. Syst. Evol. Microbiol.">
        <title>Complete genome sequence of Corynebacterium casei LMG S-19264T (=DSM 44701T), isolated from a smear-ripened cheese.</title>
        <authorList>
            <consortium name="US DOE Joint Genome Institute (JGI-PGF)"/>
            <person name="Walter F."/>
            <person name="Albersmeier A."/>
            <person name="Kalinowski J."/>
            <person name="Ruckert C."/>
        </authorList>
    </citation>
    <scope>NUCLEOTIDE SEQUENCE</scope>
    <source>
        <strain evidence="2">CGMCC 1.12987</strain>
    </source>
</reference>
<dbReference type="AlphaFoldDB" id="A0A917G3S7"/>
<reference evidence="2" key="2">
    <citation type="submission" date="2020-09" db="EMBL/GenBank/DDBJ databases">
        <authorList>
            <person name="Sun Q."/>
            <person name="Zhou Y."/>
        </authorList>
    </citation>
    <scope>NUCLEOTIDE SEQUENCE</scope>
    <source>
        <strain evidence="2">CGMCC 1.12987</strain>
    </source>
</reference>
<dbReference type="NCBIfam" id="TIGR00176">
    <property type="entry name" value="mobB"/>
    <property type="match status" value="1"/>
</dbReference>
<comment type="caution">
    <text evidence="2">The sequence shown here is derived from an EMBL/GenBank/DDBJ whole genome shotgun (WGS) entry which is preliminary data.</text>
</comment>
<dbReference type="PANTHER" id="PTHR40072:SF1">
    <property type="entry name" value="MOLYBDOPTERIN-GUANINE DINUCLEOTIDE BIOSYNTHESIS ADAPTER PROTEIN"/>
    <property type="match status" value="1"/>
</dbReference>
<sequence>MNTPFILQIAGYKNTGKTTLLCRLIERFKADGCTVAVIKHDGHDFQMDHPGTDTWKHQAAGADTVAITSPHRTAMLLHRPLSLQELLLQMNDYDVVLVEGFKSENYPKVIMIKEPAHFGLLTSLSQPIAAVVWPDTQEESAKLQQHGELEKPVSFFGLNDADSLYRWLADNAELISGRKRNAP</sequence>
<dbReference type="GO" id="GO:0005525">
    <property type="term" value="F:GTP binding"/>
    <property type="evidence" value="ECO:0007669"/>
    <property type="project" value="InterPro"/>
</dbReference>
<dbReference type="Proteomes" id="UP000644756">
    <property type="component" value="Unassembled WGS sequence"/>
</dbReference>
<dbReference type="InterPro" id="IPR052539">
    <property type="entry name" value="MGD_biosynthesis_adapter"/>
</dbReference>
<organism evidence="2 3">
    <name type="scientific">Paenibacillus abyssi</name>
    <dbReference type="NCBI Taxonomy" id="1340531"/>
    <lineage>
        <taxon>Bacteria</taxon>
        <taxon>Bacillati</taxon>
        <taxon>Bacillota</taxon>
        <taxon>Bacilli</taxon>
        <taxon>Bacillales</taxon>
        <taxon>Paenibacillaceae</taxon>
        <taxon>Paenibacillus</taxon>
    </lineage>
</organism>